<organism evidence="3 4">
    <name type="scientific">Ruficoccus amylovorans</name>
    <dbReference type="NCBI Taxonomy" id="1804625"/>
    <lineage>
        <taxon>Bacteria</taxon>
        <taxon>Pseudomonadati</taxon>
        <taxon>Verrucomicrobiota</taxon>
        <taxon>Opitutia</taxon>
        <taxon>Puniceicoccales</taxon>
        <taxon>Cerasicoccaceae</taxon>
        <taxon>Ruficoccus</taxon>
    </lineage>
</organism>
<dbReference type="Pfam" id="PF00293">
    <property type="entry name" value="NUDIX"/>
    <property type="match status" value="1"/>
</dbReference>
<gene>
    <name evidence="3" type="ORF">H5P28_19235</name>
</gene>
<dbReference type="RefSeq" id="WP_185677315.1">
    <property type="nucleotide sequence ID" value="NZ_JACHVB010000064.1"/>
</dbReference>
<name>A0A842HKD4_9BACT</name>
<dbReference type="SUPFAM" id="SSF55811">
    <property type="entry name" value="Nudix"/>
    <property type="match status" value="1"/>
</dbReference>
<feature type="domain" description="Nudix hydrolase" evidence="2">
    <location>
        <begin position="32"/>
        <end position="163"/>
    </location>
</feature>
<keyword evidence="1" id="KW-0378">Hydrolase</keyword>
<dbReference type="PANTHER" id="PTHR10885">
    <property type="entry name" value="ISOPENTENYL-DIPHOSPHATE DELTA-ISOMERASE"/>
    <property type="match status" value="1"/>
</dbReference>
<accession>A0A842HKD4</accession>
<dbReference type="CDD" id="cd04692">
    <property type="entry name" value="NUDIX_Hydrolase"/>
    <property type="match status" value="1"/>
</dbReference>
<dbReference type="PANTHER" id="PTHR10885:SF0">
    <property type="entry name" value="ISOPENTENYL-DIPHOSPHATE DELTA-ISOMERASE"/>
    <property type="match status" value="1"/>
</dbReference>
<dbReference type="InterPro" id="IPR015797">
    <property type="entry name" value="NUDIX_hydrolase-like_dom_sf"/>
</dbReference>
<dbReference type="InterPro" id="IPR000086">
    <property type="entry name" value="NUDIX_hydrolase_dom"/>
</dbReference>
<keyword evidence="4" id="KW-1185">Reference proteome</keyword>
<evidence type="ECO:0000313" key="3">
    <source>
        <dbReference type="EMBL" id="MBC2596408.1"/>
    </source>
</evidence>
<evidence type="ECO:0000313" key="4">
    <source>
        <dbReference type="Proteomes" id="UP000546464"/>
    </source>
</evidence>
<dbReference type="GO" id="GO:0016787">
    <property type="term" value="F:hydrolase activity"/>
    <property type="evidence" value="ECO:0007669"/>
    <property type="project" value="UniProtKB-KW"/>
</dbReference>
<reference evidence="3 4" key="1">
    <citation type="submission" date="2020-07" db="EMBL/GenBank/DDBJ databases">
        <authorList>
            <person name="Feng X."/>
        </authorList>
    </citation>
    <scope>NUCLEOTIDE SEQUENCE [LARGE SCALE GENOMIC DNA]</scope>
    <source>
        <strain evidence="3 4">JCM31066</strain>
    </source>
</reference>
<dbReference type="Gene3D" id="3.90.79.10">
    <property type="entry name" value="Nucleoside Triphosphate Pyrophosphohydrolase"/>
    <property type="match status" value="1"/>
</dbReference>
<evidence type="ECO:0000256" key="1">
    <source>
        <dbReference type="ARBA" id="ARBA00022801"/>
    </source>
</evidence>
<sequence length="172" mass="19755">MPSNPDEPFDVVNQRDQVIMQLPRHEVHRRRLFHRAVHILVFNSRGDIYMQRRSPTKDTYPNRWTTSCSGHVDAGENYSTAAVRELGEELGISIPGVDALDTLFSHSPCRATGYEFIFVYKLVWDGEITFDPEEISEGRWFTPPELTADMAGHPDGYAPSFHLVWQDYQKTA</sequence>
<dbReference type="PROSITE" id="PS51462">
    <property type="entry name" value="NUDIX"/>
    <property type="match status" value="1"/>
</dbReference>
<dbReference type="Proteomes" id="UP000546464">
    <property type="component" value="Unassembled WGS sequence"/>
</dbReference>
<protein>
    <submittedName>
        <fullName evidence="3">NUDIX domain-containing protein</fullName>
    </submittedName>
</protein>
<dbReference type="InterPro" id="IPR020084">
    <property type="entry name" value="NUDIX_hydrolase_CS"/>
</dbReference>
<dbReference type="EMBL" id="JACHVB010000064">
    <property type="protein sequence ID" value="MBC2596408.1"/>
    <property type="molecule type" value="Genomic_DNA"/>
</dbReference>
<dbReference type="PROSITE" id="PS00893">
    <property type="entry name" value="NUDIX_BOX"/>
    <property type="match status" value="1"/>
</dbReference>
<proteinExistence type="predicted"/>
<dbReference type="AlphaFoldDB" id="A0A842HKD4"/>
<evidence type="ECO:0000259" key="2">
    <source>
        <dbReference type="PROSITE" id="PS51462"/>
    </source>
</evidence>
<comment type="caution">
    <text evidence="3">The sequence shown here is derived from an EMBL/GenBank/DDBJ whole genome shotgun (WGS) entry which is preliminary data.</text>
</comment>